<gene>
    <name evidence="8" type="ORF">XTPLMG730_2775</name>
</gene>
<evidence type="ECO:0000256" key="2">
    <source>
        <dbReference type="ARBA" id="ARBA00010790"/>
    </source>
</evidence>
<protein>
    <submittedName>
        <fullName evidence="8">Choline dehydrogenase</fullName>
    </submittedName>
</protein>
<keyword evidence="4 5" id="KW-0274">FAD</keyword>
<sequence>MYDYIIIGAGSAGCVLANRLSEDRECKVLLIEAGPRDRNPFIHMPAGLARLTSNRRINWNYLTAPEPALNDRRLWWPRGKVLGGSSSINAMCYVRGVAADYDDWAAHGAEGWDWRGVLPYFRRSERNSRGGDALHGGDGPLHVSDLRYHNPLSDVFIAAGEQAGSPTTAISTARSSRAWACTRSPRRTARAARQRSPTWRRRRRAPTCR</sequence>
<dbReference type="SUPFAM" id="SSF51905">
    <property type="entry name" value="FAD/NAD(P)-binding domain"/>
    <property type="match status" value="1"/>
</dbReference>
<dbReference type="PANTHER" id="PTHR11552">
    <property type="entry name" value="GLUCOSE-METHANOL-CHOLINE GMC OXIDOREDUCTASE"/>
    <property type="match status" value="1"/>
</dbReference>
<evidence type="ECO:0000256" key="3">
    <source>
        <dbReference type="ARBA" id="ARBA00022630"/>
    </source>
</evidence>
<dbReference type="InterPro" id="IPR012132">
    <property type="entry name" value="GMC_OxRdtase"/>
</dbReference>
<comment type="similarity">
    <text evidence="2 5">Belongs to the GMC oxidoreductase family.</text>
</comment>
<evidence type="ECO:0000313" key="8">
    <source>
        <dbReference type="EMBL" id="CTP90318.1"/>
    </source>
</evidence>
<evidence type="ECO:0000256" key="6">
    <source>
        <dbReference type="SAM" id="MobiDB-lite"/>
    </source>
</evidence>
<dbReference type="GO" id="GO:0016614">
    <property type="term" value="F:oxidoreductase activity, acting on CH-OH group of donors"/>
    <property type="evidence" value="ECO:0007669"/>
    <property type="project" value="InterPro"/>
</dbReference>
<proteinExistence type="inferred from homology"/>
<evidence type="ECO:0000313" key="9">
    <source>
        <dbReference type="Proteomes" id="UP000045978"/>
    </source>
</evidence>
<evidence type="ECO:0000256" key="1">
    <source>
        <dbReference type="ARBA" id="ARBA00001974"/>
    </source>
</evidence>
<keyword evidence="3 5" id="KW-0285">Flavoprotein</keyword>
<evidence type="ECO:0000256" key="5">
    <source>
        <dbReference type="RuleBase" id="RU003968"/>
    </source>
</evidence>
<comment type="cofactor">
    <cofactor evidence="1">
        <name>FAD</name>
        <dbReference type="ChEBI" id="CHEBI:57692"/>
    </cofactor>
</comment>
<dbReference type="InterPro" id="IPR000172">
    <property type="entry name" value="GMC_OxRdtase_N"/>
</dbReference>
<dbReference type="Proteomes" id="UP000045978">
    <property type="component" value="Unassembled WGS sequence"/>
</dbReference>
<dbReference type="EMBL" id="CXOJ01000065">
    <property type="protein sequence ID" value="CTP90318.1"/>
    <property type="molecule type" value="Genomic_DNA"/>
</dbReference>
<dbReference type="Pfam" id="PF00732">
    <property type="entry name" value="GMC_oxred_N"/>
    <property type="match status" value="1"/>
</dbReference>
<evidence type="ECO:0000259" key="7">
    <source>
        <dbReference type="PROSITE" id="PS00623"/>
    </source>
</evidence>
<name>A0A0K2ZXC1_9XANT</name>
<dbReference type="Gene3D" id="3.30.560.10">
    <property type="entry name" value="Glucose Oxidase, domain 3"/>
    <property type="match status" value="1"/>
</dbReference>
<feature type="domain" description="Glucose-methanol-choline oxidoreductase N-terminal" evidence="7">
    <location>
        <begin position="79"/>
        <end position="102"/>
    </location>
</feature>
<dbReference type="AlphaFoldDB" id="A0A0K2ZXC1"/>
<dbReference type="GO" id="GO:0050660">
    <property type="term" value="F:flavin adenine dinucleotide binding"/>
    <property type="evidence" value="ECO:0007669"/>
    <property type="project" value="InterPro"/>
</dbReference>
<dbReference type="PANTHER" id="PTHR11552:SF147">
    <property type="entry name" value="CHOLINE DEHYDROGENASE, MITOCHONDRIAL"/>
    <property type="match status" value="1"/>
</dbReference>
<evidence type="ECO:0000256" key="4">
    <source>
        <dbReference type="ARBA" id="ARBA00022827"/>
    </source>
</evidence>
<dbReference type="PROSITE" id="PS00623">
    <property type="entry name" value="GMC_OXRED_1"/>
    <property type="match status" value="1"/>
</dbReference>
<dbReference type="Gene3D" id="3.50.50.60">
    <property type="entry name" value="FAD/NAD(P)-binding domain"/>
    <property type="match status" value="1"/>
</dbReference>
<dbReference type="InterPro" id="IPR036188">
    <property type="entry name" value="FAD/NAD-bd_sf"/>
</dbReference>
<accession>A0A0K2ZXC1</accession>
<reference evidence="8 9" key="1">
    <citation type="submission" date="2015-07" db="EMBL/GenBank/DDBJ databases">
        <authorList>
            <person name="Noorani M."/>
        </authorList>
    </citation>
    <scope>NUCLEOTIDE SEQUENCE [LARGE SCALE GENOMIC DNA]</scope>
    <source>
        <strain evidence="8">LMG730</strain>
    </source>
</reference>
<organism evidence="8 9">
    <name type="scientific">Xanthomonas graminis pv. phlei</name>
    <dbReference type="NCBI Taxonomy" id="487906"/>
    <lineage>
        <taxon>Bacteria</taxon>
        <taxon>Pseudomonadati</taxon>
        <taxon>Pseudomonadota</taxon>
        <taxon>Gammaproteobacteria</taxon>
        <taxon>Lysobacterales</taxon>
        <taxon>Lysobacteraceae</taxon>
        <taxon>Xanthomonas</taxon>
        <taxon>Xanthomonas translucens group</taxon>
        <taxon>Xanthomonas graminis</taxon>
    </lineage>
</organism>
<feature type="region of interest" description="Disordered" evidence="6">
    <location>
        <begin position="184"/>
        <end position="209"/>
    </location>
</feature>